<accession>A0AAV0D548</accession>
<comment type="caution">
    <text evidence="2">The sequence shown here is derived from an EMBL/GenBank/DDBJ whole genome shotgun (WGS) entry which is preliminary data.</text>
</comment>
<feature type="compositionally biased region" description="Low complexity" evidence="1">
    <location>
        <begin position="169"/>
        <end position="179"/>
    </location>
</feature>
<gene>
    <name evidence="2" type="ORF">CEPIT_LOCUS12385</name>
</gene>
<protein>
    <submittedName>
        <fullName evidence="2">Uncharacterized protein</fullName>
    </submittedName>
</protein>
<evidence type="ECO:0000313" key="2">
    <source>
        <dbReference type="EMBL" id="CAH9093140.1"/>
    </source>
</evidence>
<keyword evidence="3" id="KW-1185">Reference proteome</keyword>
<sequence length="286" mass="31950">MASKEEGEELPPRGNEWEVVSLTSSAYAAFNNEHKTFEEYEGETSEAVFMSGHFVFPPSQHENLPLEPESNNSTQTERGVNNMEYLIEDVKTEHFASSGVHGIPIFDENGNILLIGDAEFEKDTAQEGVFESGLYGTEMPSFSHSDENSNILEESRAINFQTEPSQQGSNASSLNSSNSTKKNEHDDGLPCQAWWKRHTASLVAHAKEANTFWSIFVAAAVMGLVIIGQQWQQERWQILQLKLQHGLCHEKIGRMFGPLSRLKDIIVPGHNRGTFIKENSSSAARH</sequence>
<dbReference type="EMBL" id="CAMAPF010000075">
    <property type="protein sequence ID" value="CAH9093140.1"/>
    <property type="molecule type" value="Genomic_DNA"/>
</dbReference>
<evidence type="ECO:0000313" key="3">
    <source>
        <dbReference type="Proteomes" id="UP001152523"/>
    </source>
</evidence>
<feature type="region of interest" description="Disordered" evidence="1">
    <location>
        <begin position="161"/>
        <end position="188"/>
    </location>
</feature>
<dbReference type="PANTHER" id="PTHR34797:SF1">
    <property type="entry name" value="ATG8-INTERACTING PROTEIN 2"/>
    <property type="match status" value="1"/>
</dbReference>
<dbReference type="Proteomes" id="UP001152523">
    <property type="component" value="Unassembled WGS sequence"/>
</dbReference>
<dbReference type="InterPro" id="IPR040304">
    <property type="entry name" value="ATG8-IP-1/2"/>
</dbReference>
<proteinExistence type="predicted"/>
<dbReference type="AlphaFoldDB" id="A0AAV0D548"/>
<reference evidence="2" key="1">
    <citation type="submission" date="2022-07" db="EMBL/GenBank/DDBJ databases">
        <authorList>
            <person name="Macas J."/>
            <person name="Novak P."/>
            <person name="Neumann P."/>
        </authorList>
    </citation>
    <scope>NUCLEOTIDE SEQUENCE</scope>
</reference>
<organism evidence="2 3">
    <name type="scientific">Cuscuta epithymum</name>
    <dbReference type="NCBI Taxonomy" id="186058"/>
    <lineage>
        <taxon>Eukaryota</taxon>
        <taxon>Viridiplantae</taxon>
        <taxon>Streptophyta</taxon>
        <taxon>Embryophyta</taxon>
        <taxon>Tracheophyta</taxon>
        <taxon>Spermatophyta</taxon>
        <taxon>Magnoliopsida</taxon>
        <taxon>eudicotyledons</taxon>
        <taxon>Gunneridae</taxon>
        <taxon>Pentapetalae</taxon>
        <taxon>asterids</taxon>
        <taxon>lamiids</taxon>
        <taxon>Solanales</taxon>
        <taxon>Convolvulaceae</taxon>
        <taxon>Cuscuteae</taxon>
        <taxon>Cuscuta</taxon>
        <taxon>Cuscuta subgen. Cuscuta</taxon>
    </lineage>
</organism>
<dbReference type="PANTHER" id="PTHR34797">
    <property type="entry name" value="ATG8-INTERACTING PROTEIN 2"/>
    <property type="match status" value="1"/>
</dbReference>
<evidence type="ECO:0000256" key="1">
    <source>
        <dbReference type="SAM" id="MobiDB-lite"/>
    </source>
</evidence>
<name>A0AAV0D548_9ASTE</name>